<dbReference type="Proteomes" id="UP000504606">
    <property type="component" value="Unplaced"/>
</dbReference>
<evidence type="ECO:0000256" key="7">
    <source>
        <dbReference type="ARBA" id="ARBA00023242"/>
    </source>
</evidence>
<keyword evidence="6" id="KW-0238">DNA-binding</keyword>
<evidence type="ECO:0000313" key="13">
    <source>
        <dbReference type="RefSeq" id="XP_026285917.1"/>
    </source>
</evidence>
<evidence type="ECO:0000256" key="6">
    <source>
        <dbReference type="ARBA" id="ARBA00023125"/>
    </source>
</evidence>
<dbReference type="InterPro" id="IPR036236">
    <property type="entry name" value="Znf_C2H2_sf"/>
</dbReference>
<dbReference type="AlphaFoldDB" id="A0A6J1SYK7"/>
<feature type="domain" description="C2H2-type" evidence="10">
    <location>
        <begin position="442"/>
        <end position="469"/>
    </location>
</feature>
<dbReference type="SUPFAM" id="SSF57667">
    <property type="entry name" value="beta-beta-alpha zinc fingers"/>
    <property type="match status" value="3"/>
</dbReference>
<keyword evidence="3" id="KW-0677">Repeat</keyword>
<keyword evidence="7" id="KW-0539">Nucleus</keyword>
<dbReference type="GeneID" id="113211679"/>
<dbReference type="SMART" id="SM00868">
    <property type="entry name" value="zf-AD"/>
    <property type="match status" value="1"/>
</dbReference>
<dbReference type="PROSITE" id="PS50157">
    <property type="entry name" value="ZINC_FINGER_C2H2_2"/>
    <property type="match status" value="6"/>
</dbReference>
<dbReference type="FunFam" id="3.30.160.60:FF:000065">
    <property type="entry name" value="B-cell CLL/lymphoma 6, member B"/>
    <property type="match status" value="1"/>
</dbReference>
<feature type="domain" description="ZAD" evidence="11">
    <location>
        <begin position="35"/>
        <end position="117"/>
    </location>
</feature>
<evidence type="ECO:0000259" key="11">
    <source>
        <dbReference type="PROSITE" id="PS51915"/>
    </source>
</evidence>
<keyword evidence="12" id="KW-1185">Reference proteome</keyword>
<dbReference type="Pfam" id="PF13894">
    <property type="entry name" value="zf-C2H2_4"/>
    <property type="match status" value="1"/>
</dbReference>
<dbReference type="PROSITE" id="PS00028">
    <property type="entry name" value="ZINC_FINGER_C2H2_1"/>
    <property type="match status" value="4"/>
</dbReference>
<dbReference type="GO" id="GO:0008270">
    <property type="term" value="F:zinc ion binding"/>
    <property type="evidence" value="ECO:0007669"/>
    <property type="project" value="UniProtKB-UniRule"/>
</dbReference>
<dbReference type="Pfam" id="PF12874">
    <property type="entry name" value="zf-met"/>
    <property type="match status" value="1"/>
</dbReference>
<dbReference type="InterPro" id="IPR012934">
    <property type="entry name" value="Znf_AD"/>
</dbReference>
<proteinExistence type="predicted"/>
<feature type="domain" description="C2H2-type" evidence="10">
    <location>
        <begin position="410"/>
        <end position="432"/>
    </location>
</feature>
<feature type="binding site" evidence="9">
    <location>
        <position position="40"/>
    </location>
    <ligand>
        <name>Zn(2+)</name>
        <dbReference type="ChEBI" id="CHEBI:29105"/>
    </ligand>
</feature>
<comment type="subcellular location">
    <subcellularLocation>
        <location evidence="1">Nucleus</location>
    </subcellularLocation>
</comment>
<evidence type="ECO:0000256" key="8">
    <source>
        <dbReference type="PROSITE-ProRule" id="PRU00042"/>
    </source>
</evidence>
<feature type="binding site" evidence="9">
    <location>
        <position position="93"/>
    </location>
    <ligand>
        <name>Zn(2+)</name>
        <dbReference type="ChEBI" id="CHEBI:29105"/>
    </ligand>
</feature>
<dbReference type="PANTHER" id="PTHR24379:SF121">
    <property type="entry name" value="C2H2-TYPE DOMAIN-CONTAINING PROTEIN"/>
    <property type="match status" value="1"/>
</dbReference>
<dbReference type="Gene3D" id="3.30.160.60">
    <property type="entry name" value="Classic Zinc Finger"/>
    <property type="match status" value="6"/>
</dbReference>
<dbReference type="Gene3D" id="3.40.1800.20">
    <property type="match status" value="1"/>
</dbReference>
<evidence type="ECO:0000256" key="3">
    <source>
        <dbReference type="ARBA" id="ARBA00022737"/>
    </source>
</evidence>
<keyword evidence="2 9" id="KW-0479">Metal-binding</keyword>
<dbReference type="FunFam" id="3.30.160.60:FF:000100">
    <property type="entry name" value="Zinc finger 45-like"/>
    <property type="match status" value="1"/>
</dbReference>
<dbReference type="InterPro" id="IPR013087">
    <property type="entry name" value="Znf_C2H2_type"/>
</dbReference>
<feature type="binding site" evidence="9">
    <location>
        <position position="90"/>
    </location>
    <ligand>
        <name>Zn(2+)</name>
        <dbReference type="ChEBI" id="CHEBI:29105"/>
    </ligand>
</feature>
<dbReference type="GO" id="GO:0005634">
    <property type="term" value="C:nucleus"/>
    <property type="evidence" value="ECO:0007669"/>
    <property type="project" value="UniProtKB-SubCell"/>
</dbReference>
<accession>A0A6J1SYK7</accession>
<evidence type="ECO:0000256" key="4">
    <source>
        <dbReference type="ARBA" id="ARBA00022771"/>
    </source>
</evidence>
<dbReference type="RefSeq" id="XP_026285917.1">
    <property type="nucleotide sequence ID" value="XM_026430132.2"/>
</dbReference>
<keyword evidence="5 9" id="KW-0862">Zinc</keyword>
<evidence type="ECO:0000259" key="10">
    <source>
        <dbReference type="PROSITE" id="PS50157"/>
    </source>
</evidence>
<dbReference type="Pfam" id="PF07776">
    <property type="entry name" value="zf-AD"/>
    <property type="match status" value="1"/>
</dbReference>
<feature type="domain" description="C2H2-type" evidence="10">
    <location>
        <begin position="469"/>
        <end position="497"/>
    </location>
</feature>
<evidence type="ECO:0000256" key="2">
    <source>
        <dbReference type="ARBA" id="ARBA00022723"/>
    </source>
</evidence>
<dbReference type="PROSITE" id="PS51915">
    <property type="entry name" value="ZAD"/>
    <property type="match status" value="1"/>
</dbReference>
<feature type="domain" description="C2H2-type" evidence="10">
    <location>
        <begin position="354"/>
        <end position="381"/>
    </location>
</feature>
<protein>
    <submittedName>
        <fullName evidence="13">Zinc finger protein 2-like</fullName>
    </submittedName>
</protein>
<dbReference type="SUPFAM" id="SSF57716">
    <property type="entry name" value="Glucocorticoid receptor-like (DNA-binding domain)"/>
    <property type="match status" value="1"/>
</dbReference>
<sequence length="499" mass="55634">MRDNSASECQSLGSLFSISGLNPDLDVNDISDVEHLCRLCMLSCEKDPKLVMIQIAGDNPLSNTPIVDLFRDGLDIDIKKSMPGMPTQVCASCLSQLWTFTKFKKKSLGVDAKLQHLVSRKIKLAEARALYGSALVDGERPSSPAPLDFNTVEPDISEQTQQTVEDNLLNIEQSSLVICHESDELGPKSSELQVQGSKTDFVCSSPFQDNIDHPTMQGNIVDSKLTVEVPSQKAQAELTQCMYNPQESVNTVPKILLISTDVSRLIEHNATISGLANSDKIDTLSESISQFTFKSTKSPQVLDTSSTCPVPVQKTTTTEVVKQPSLPCNICDKTFSSVSQLKKHEASHSKCNGVVCTVCNKWFKGKNALTRHERIHSGEKPFKCILCDRDFTQKEILQRHILTHTDDKPFACNDCNKSYTQKEGLANHVKQHHQTIYEIRQYPCLLCEKAFCHPSGLSRHMMIHSGKQFSCDICKRTFTDVSSFRRHKKTQHVSSVQNK</sequence>
<dbReference type="PANTHER" id="PTHR24379">
    <property type="entry name" value="KRAB AND ZINC FINGER DOMAIN-CONTAINING"/>
    <property type="match status" value="1"/>
</dbReference>
<keyword evidence="4 8" id="KW-0863">Zinc-finger</keyword>
<dbReference type="OrthoDB" id="8922241at2759"/>
<evidence type="ECO:0000256" key="1">
    <source>
        <dbReference type="ARBA" id="ARBA00004123"/>
    </source>
</evidence>
<evidence type="ECO:0000256" key="9">
    <source>
        <dbReference type="PROSITE-ProRule" id="PRU01263"/>
    </source>
</evidence>
<feature type="domain" description="C2H2-type" evidence="10">
    <location>
        <begin position="326"/>
        <end position="349"/>
    </location>
</feature>
<name>A0A6J1SYK7_FRAOC</name>
<feature type="domain" description="C2H2-type" evidence="10">
    <location>
        <begin position="382"/>
        <end position="409"/>
    </location>
</feature>
<evidence type="ECO:0000256" key="5">
    <source>
        <dbReference type="ARBA" id="ARBA00022833"/>
    </source>
</evidence>
<dbReference type="FunFam" id="3.30.160.60:FF:000045">
    <property type="entry name" value="ZFP69 zinc finger protein B"/>
    <property type="match status" value="1"/>
</dbReference>
<evidence type="ECO:0000313" key="12">
    <source>
        <dbReference type="Proteomes" id="UP000504606"/>
    </source>
</evidence>
<dbReference type="KEGG" id="foc:113211679"/>
<reference evidence="13" key="1">
    <citation type="submission" date="2025-08" db="UniProtKB">
        <authorList>
            <consortium name="RefSeq"/>
        </authorList>
    </citation>
    <scope>IDENTIFICATION</scope>
    <source>
        <tissue evidence="13">Whole organism</tissue>
    </source>
</reference>
<organism evidence="12 13">
    <name type="scientific">Frankliniella occidentalis</name>
    <name type="common">Western flower thrips</name>
    <name type="synonym">Euthrips occidentalis</name>
    <dbReference type="NCBI Taxonomy" id="133901"/>
    <lineage>
        <taxon>Eukaryota</taxon>
        <taxon>Metazoa</taxon>
        <taxon>Ecdysozoa</taxon>
        <taxon>Arthropoda</taxon>
        <taxon>Hexapoda</taxon>
        <taxon>Insecta</taxon>
        <taxon>Pterygota</taxon>
        <taxon>Neoptera</taxon>
        <taxon>Paraneoptera</taxon>
        <taxon>Thysanoptera</taxon>
        <taxon>Terebrantia</taxon>
        <taxon>Thripoidea</taxon>
        <taxon>Thripidae</taxon>
        <taxon>Frankliniella</taxon>
    </lineage>
</organism>
<dbReference type="GO" id="GO:0003677">
    <property type="term" value="F:DNA binding"/>
    <property type="evidence" value="ECO:0007669"/>
    <property type="project" value="UniProtKB-KW"/>
</dbReference>
<dbReference type="SMART" id="SM00355">
    <property type="entry name" value="ZnF_C2H2"/>
    <property type="match status" value="6"/>
</dbReference>
<gene>
    <name evidence="13" type="primary">LOC113211679</name>
</gene>
<dbReference type="Pfam" id="PF00096">
    <property type="entry name" value="zf-C2H2"/>
    <property type="match status" value="3"/>
</dbReference>
<feature type="binding site" evidence="9">
    <location>
        <position position="37"/>
    </location>
    <ligand>
        <name>Zn(2+)</name>
        <dbReference type="ChEBI" id="CHEBI:29105"/>
    </ligand>
</feature>